<accession>A0A380BDU8</accession>
<dbReference type="PANTHER" id="PTHR12526">
    <property type="entry name" value="GLYCOSYLTRANSFERASE"/>
    <property type="match status" value="1"/>
</dbReference>
<dbReference type="PANTHER" id="PTHR12526:SF630">
    <property type="entry name" value="GLYCOSYLTRANSFERASE"/>
    <property type="match status" value="1"/>
</dbReference>
<dbReference type="OrthoDB" id="9806653at2"/>
<evidence type="ECO:0000313" key="3">
    <source>
        <dbReference type="EMBL" id="SUI99189.1"/>
    </source>
</evidence>
<dbReference type="EC" id="2.4.1.250" evidence="3"/>
<keyword evidence="4" id="KW-1185">Reference proteome</keyword>
<dbReference type="RefSeq" id="WP_115359993.1">
    <property type="nucleotide sequence ID" value="NZ_CP038012.1"/>
</dbReference>
<dbReference type="SUPFAM" id="SSF53756">
    <property type="entry name" value="UDP-Glycosyltransferase/glycogen phosphorylase"/>
    <property type="match status" value="1"/>
</dbReference>
<dbReference type="InterPro" id="IPR001296">
    <property type="entry name" value="Glyco_trans_1"/>
</dbReference>
<evidence type="ECO:0000259" key="1">
    <source>
        <dbReference type="Pfam" id="PF00534"/>
    </source>
</evidence>
<dbReference type="GO" id="GO:0102710">
    <property type="term" value="F:D-inositol-3-phosphate glycosyltransferase activity"/>
    <property type="evidence" value="ECO:0007669"/>
    <property type="project" value="UniProtKB-EC"/>
</dbReference>
<evidence type="ECO:0000259" key="2">
    <source>
        <dbReference type="Pfam" id="PF13477"/>
    </source>
</evidence>
<organism evidence="3 4">
    <name type="scientific">Sporosarcina pasteurii</name>
    <name type="common">Bacillus pasteurii</name>
    <dbReference type="NCBI Taxonomy" id="1474"/>
    <lineage>
        <taxon>Bacteria</taxon>
        <taxon>Bacillati</taxon>
        <taxon>Bacillota</taxon>
        <taxon>Bacilli</taxon>
        <taxon>Bacillales</taxon>
        <taxon>Caryophanaceae</taxon>
        <taxon>Sporosarcina</taxon>
    </lineage>
</organism>
<sequence length="375" mass="42568">MKKMLFISNITNRITNFSLPSIEASQTLGYEFHLAANCSGFTDDTSMYNVKIHHIDLVRNPFSLKNVKAYKQMLALLKEENFDFIHCNTPIGGLLGRLCGKKQGVPKIIYTAHGFHFYKGAPLLKNILYKTAEMWLAHYTDAIITINQEDFKAAQEFKLRDNGNVYYIPGVGIDNLLIKEAKSNRQEISNEIGINSDTVLIISVGELNDNKNNKVIIKALGKLQNPNLHYILCGEGEKKDELYNIAKKYNIEQNIHFLGYRTDVYQLLNSSDIFVMPSYREGLSRSIMEAMSAGLPCIVSNIRGNVDLVEEHENGYLCEPDDIDCFAKAIDILVTNNELRERMSANNMRKVEAFNIENVKKCILDTYSEVLSDIK</sequence>
<feature type="domain" description="Glycosyltransferase subfamily 4-like N-terminal" evidence="2">
    <location>
        <begin position="22"/>
        <end position="146"/>
    </location>
</feature>
<evidence type="ECO:0000313" key="4">
    <source>
        <dbReference type="Proteomes" id="UP000254519"/>
    </source>
</evidence>
<dbReference type="Proteomes" id="UP000254519">
    <property type="component" value="Unassembled WGS sequence"/>
</dbReference>
<dbReference type="EMBL" id="UGYZ01000002">
    <property type="protein sequence ID" value="SUI99189.1"/>
    <property type="molecule type" value="Genomic_DNA"/>
</dbReference>
<gene>
    <name evidence="3" type="primary">mshA</name>
    <name evidence="3" type="ORF">NCTC4822_00502</name>
</gene>
<dbReference type="CDD" id="cd03808">
    <property type="entry name" value="GT4_CapM-like"/>
    <property type="match status" value="1"/>
</dbReference>
<feature type="domain" description="Glycosyl transferase family 1" evidence="1">
    <location>
        <begin position="185"/>
        <end position="347"/>
    </location>
</feature>
<keyword evidence="3" id="KW-0808">Transferase</keyword>
<dbReference type="Pfam" id="PF13477">
    <property type="entry name" value="Glyco_trans_4_2"/>
    <property type="match status" value="1"/>
</dbReference>
<keyword evidence="3" id="KW-0328">Glycosyltransferase</keyword>
<dbReference type="InterPro" id="IPR028098">
    <property type="entry name" value="Glyco_trans_4-like_N"/>
</dbReference>
<proteinExistence type="predicted"/>
<dbReference type="Gene3D" id="3.40.50.2000">
    <property type="entry name" value="Glycogen Phosphorylase B"/>
    <property type="match status" value="2"/>
</dbReference>
<dbReference type="Pfam" id="PF00534">
    <property type="entry name" value="Glycos_transf_1"/>
    <property type="match status" value="1"/>
</dbReference>
<reference evidence="3 4" key="1">
    <citation type="submission" date="2018-06" db="EMBL/GenBank/DDBJ databases">
        <authorList>
            <consortium name="Pathogen Informatics"/>
            <person name="Doyle S."/>
        </authorList>
    </citation>
    <scope>NUCLEOTIDE SEQUENCE [LARGE SCALE GENOMIC DNA]</scope>
    <source>
        <strain evidence="4">ATCC 11859 / DSM 33 / NCIB 8841 / NCTC 4822</strain>
    </source>
</reference>
<protein>
    <submittedName>
        <fullName evidence="3">D-inositol-3-phosphate glycosyltransferase</fullName>
        <ecNumber evidence="3">2.4.1.250</ecNumber>
    </submittedName>
</protein>
<dbReference type="AlphaFoldDB" id="A0A380BDU8"/>
<name>A0A380BDU8_SPOPA</name>